<dbReference type="RefSeq" id="WP_008992174.1">
    <property type="nucleotide sequence ID" value="NZ_AMSG01000018.1"/>
</dbReference>
<protein>
    <submittedName>
        <fullName evidence="9">FtsX family membrane protein</fullName>
    </submittedName>
</protein>
<dbReference type="AlphaFoldDB" id="K2Q150"/>
<dbReference type="InterPro" id="IPR025857">
    <property type="entry name" value="MacB_PCD"/>
</dbReference>
<dbReference type="eggNOG" id="COG0577">
    <property type="taxonomic scope" value="Bacteria"/>
</dbReference>
<sequence length="806" mass="89993">MVRNYLKIAWRSLLKDKIFSGINIVSLSVAFAIALLLSLYALFELSFDRFHKNAASTYQIYATVQTSDGPKSHDSKPIPFASSLQEEVPGVEKISRYNGSKVLVIKGDKELSMGAAYVDPDFFSIFSFPFNQGDKAQLLTDKSTLVITKKAASILFGNEKALGQTVYLMIQGEKRPFTISSILENIPEQSSIQFDLAINFKHQSDAIYANNVGNWSNSNHSVYLQLSNGIDPSQFEKSTRAFTALHFKGFIEDYKKSGVQADQNGQYIQQKLLSLKDLHFTTEVNGNAKVSRVYPYLVLGIALLILFIASANFINMSIAKCTKRLQEIGMRKTLGASNTHLFFQFWGESILVYSCALILGVLLASMLLEPFQTTFRTSASFSNTLSPFVIIIYLMLLLIITFIAGGYPSLVMTKHNTIQSLKGKLKPTDKNYISDGLMILQFAITVLLISGTLVLRDQLEYMRSKDIGFNKEQVIAFPLNGKREDSQAIQLLRNELSDTPGIISISASNNILGLGKDGSSHESEIGFVYKGRRVDTNILSVDYDYIQTLDIELLEGRSFSRQFKSDSLGLIINQAMALQLEEKDPLQTQIFLSETIRYSVIGVVKNFNYQGFNSTIKPLTIFLQPKGDMSNVYIKVASTHLLSSMDEVKKAWNKIEPNVEFLGSYLDENIDRTLINERLMASMIGSGSILAIILSCVGLFAMSLLMVEQRKKEIGIRKVVGASVSTITFLLVKQFIVLVMLAFLISAPIAWWVCSNWLQTYVFRIELSIWTFLFAGVLVLLISIATIGGRTIRSALQNPIKSLQTE</sequence>
<feature type="transmembrane region" description="Helical" evidence="6">
    <location>
        <begin position="679"/>
        <end position="707"/>
    </location>
</feature>
<dbReference type="PANTHER" id="PTHR30572:SF18">
    <property type="entry name" value="ABC-TYPE MACROLIDE FAMILY EXPORT SYSTEM PERMEASE COMPONENT 2"/>
    <property type="match status" value="1"/>
</dbReference>
<comment type="subcellular location">
    <subcellularLocation>
        <location evidence="1">Cell membrane</location>
        <topology evidence="1">Multi-pass membrane protein</topology>
    </subcellularLocation>
</comment>
<evidence type="ECO:0000313" key="10">
    <source>
        <dbReference type="Proteomes" id="UP000007364"/>
    </source>
</evidence>
<dbReference type="Proteomes" id="UP000007364">
    <property type="component" value="Unassembled WGS sequence"/>
</dbReference>
<dbReference type="Pfam" id="PF12704">
    <property type="entry name" value="MacB_PCD"/>
    <property type="match status" value="1"/>
</dbReference>
<evidence type="ECO:0000256" key="1">
    <source>
        <dbReference type="ARBA" id="ARBA00004651"/>
    </source>
</evidence>
<keyword evidence="10" id="KW-1185">Reference proteome</keyword>
<dbReference type="InterPro" id="IPR050250">
    <property type="entry name" value="Macrolide_Exporter_MacB"/>
</dbReference>
<organism evidence="9 10">
    <name type="scientific">Galbibacter marinus</name>
    <dbReference type="NCBI Taxonomy" id="555500"/>
    <lineage>
        <taxon>Bacteria</taxon>
        <taxon>Pseudomonadati</taxon>
        <taxon>Bacteroidota</taxon>
        <taxon>Flavobacteriia</taxon>
        <taxon>Flavobacteriales</taxon>
        <taxon>Flavobacteriaceae</taxon>
        <taxon>Galbibacter</taxon>
    </lineage>
</organism>
<evidence type="ECO:0000256" key="2">
    <source>
        <dbReference type="ARBA" id="ARBA00022475"/>
    </source>
</evidence>
<comment type="caution">
    <text evidence="9">The sequence shown here is derived from an EMBL/GenBank/DDBJ whole genome shotgun (WGS) entry which is preliminary data.</text>
</comment>
<keyword evidence="2" id="KW-1003">Cell membrane</keyword>
<feature type="domain" description="ABC3 transporter permease C-terminal" evidence="7">
    <location>
        <begin position="688"/>
        <end position="786"/>
    </location>
</feature>
<keyword evidence="3 6" id="KW-0812">Transmembrane</keyword>
<keyword evidence="5 6" id="KW-0472">Membrane</keyword>
<feature type="transmembrane region" description="Helical" evidence="6">
    <location>
        <begin position="432"/>
        <end position="455"/>
    </location>
</feature>
<evidence type="ECO:0000259" key="8">
    <source>
        <dbReference type="Pfam" id="PF12704"/>
    </source>
</evidence>
<dbReference type="Pfam" id="PF02687">
    <property type="entry name" value="FtsX"/>
    <property type="match status" value="2"/>
</dbReference>
<dbReference type="PANTHER" id="PTHR30572">
    <property type="entry name" value="MEMBRANE COMPONENT OF TRANSPORTER-RELATED"/>
    <property type="match status" value="1"/>
</dbReference>
<feature type="transmembrane region" description="Helical" evidence="6">
    <location>
        <begin position="293"/>
        <end position="314"/>
    </location>
</feature>
<dbReference type="GO" id="GO:0022857">
    <property type="term" value="F:transmembrane transporter activity"/>
    <property type="evidence" value="ECO:0007669"/>
    <property type="project" value="TreeGrafter"/>
</dbReference>
<gene>
    <name evidence="9" type="ORF">I215_11674</name>
</gene>
<reference evidence="9 10" key="1">
    <citation type="journal article" date="2012" name="J. Bacteriol.">
        <title>Genome Sequence of Galbibacter marinum Type Strain ck-I2-15.</title>
        <authorList>
            <person name="Lai Q."/>
            <person name="Li C."/>
            <person name="Shao Z."/>
        </authorList>
    </citation>
    <scope>NUCLEOTIDE SEQUENCE [LARGE SCALE GENOMIC DNA]</scope>
    <source>
        <strain evidence="10">ck-I2-15</strain>
    </source>
</reference>
<feature type="transmembrane region" description="Helical" evidence="6">
    <location>
        <begin position="719"/>
        <end position="747"/>
    </location>
</feature>
<dbReference type="EMBL" id="AMSG01000018">
    <property type="protein sequence ID" value="EKF54616.1"/>
    <property type="molecule type" value="Genomic_DNA"/>
</dbReference>
<name>K2Q150_9FLAO</name>
<evidence type="ECO:0000256" key="4">
    <source>
        <dbReference type="ARBA" id="ARBA00022989"/>
    </source>
</evidence>
<feature type="domain" description="ABC3 transporter permease C-terminal" evidence="7">
    <location>
        <begin position="301"/>
        <end position="416"/>
    </location>
</feature>
<keyword evidence="4 6" id="KW-1133">Transmembrane helix</keyword>
<evidence type="ECO:0000256" key="3">
    <source>
        <dbReference type="ARBA" id="ARBA00022692"/>
    </source>
</evidence>
<dbReference type="InterPro" id="IPR003838">
    <property type="entry name" value="ABC3_permease_C"/>
</dbReference>
<evidence type="ECO:0000313" key="9">
    <source>
        <dbReference type="EMBL" id="EKF54616.1"/>
    </source>
</evidence>
<dbReference type="GO" id="GO:0005886">
    <property type="term" value="C:plasma membrane"/>
    <property type="evidence" value="ECO:0007669"/>
    <property type="project" value="UniProtKB-SubCell"/>
</dbReference>
<evidence type="ECO:0000256" key="6">
    <source>
        <dbReference type="SAM" id="Phobius"/>
    </source>
</evidence>
<dbReference type="PATRIC" id="fig|555500.3.peg.2406"/>
<feature type="transmembrane region" description="Helical" evidence="6">
    <location>
        <begin position="767"/>
        <end position="787"/>
    </location>
</feature>
<dbReference type="STRING" id="555500.I215_11674"/>
<evidence type="ECO:0000259" key="7">
    <source>
        <dbReference type="Pfam" id="PF02687"/>
    </source>
</evidence>
<feature type="transmembrane region" description="Helical" evidence="6">
    <location>
        <begin position="21"/>
        <end position="43"/>
    </location>
</feature>
<feature type="transmembrane region" description="Helical" evidence="6">
    <location>
        <begin position="350"/>
        <end position="368"/>
    </location>
</feature>
<evidence type="ECO:0000256" key="5">
    <source>
        <dbReference type="ARBA" id="ARBA00023136"/>
    </source>
</evidence>
<accession>K2Q150</accession>
<feature type="domain" description="MacB-like periplasmic core" evidence="8">
    <location>
        <begin position="27"/>
        <end position="240"/>
    </location>
</feature>
<feature type="transmembrane region" description="Helical" evidence="6">
    <location>
        <begin position="388"/>
        <end position="411"/>
    </location>
</feature>
<proteinExistence type="predicted"/>
<dbReference type="OrthoDB" id="8740261at2"/>